<evidence type="ECO:0008006" key="3">
    <source>
        <dbReference type="Google" id="ProtNLM"/>
    </source>
</evidence>
<name>A0A165NW13_9APHY</name>
<reference evidence="1 2" key="1">
    <citation type="journal article" date="2016" name="Mol. Biol. Evol.">
        <title>Comparative Genomics of Early-Diverging Mushroom-Forming Fungi Provides Insights into the Origins of Lignocellulose Decay Capabilities.</title>
        <authorList>
            <person name="Nagy L.G."/>
            <person name="Riley R."/>
            <person name="Tritt A."/>
            <person name="Adam C."/>
            <person name="Daum C."/>
            <person name="Floudas D."/>
            <person name="Sun H."/>
            <person name="Yadav J.S."/>
            <person name="Pangilinan J."/>
            <person name="Larsson K.H."/>
            <person name="Matsuura K."/>
            <person name="Barry K."/>
            <person name="Labutti K."/>
            <person name="Kuo R."/>
            <person name="Ohm R.A."/>
            <person name="Bhattacharya S.S."/>
            <person name="Shirouzu T."/>
            <person name="Yoshinaga Y."/>
            <person name="Martin F.M."/>
            <person name="Grigoriev I.V."/>
            <person name="Hibbett D.S."/>
        </authorList>
    </citation>
    <scope>NUCLEOTIDE SEQUENCE [LARGE SCALE GENOMIC DNA]</scope>
    <source>
        <strain evidence="1 2">L-15889</strain>
    </source>
</reference>
<dbReference type="GO" id="GO:0019005">
    <property type="term" value="C:SCF ubiquitin ligase complex"/>
    <property type="evidence" value="ECO:0007669"/>
    <property type="project" value="TreeGrafter"/>
</dbReference>
<gene>
    <name evidence="1" type="ORF">DAEQUDRAFT_767177</name>
</gene>
<organism evidence="1 2">
    <name type="scientific">Daedalea quercina L-15889</name>
    <dbReference type="NCBI Taxonomy" id="1314783"/>
    <lineage>
        <taxon>Eukaryota</taxon>
        <taxon>Fungi</taxon>
        <taxon>Dikarya</taxon>
        <taxon>Basidiomycota</taxon>
        <taxon>Agaricomycotina</taxon>
        <taxon>Agaricomycetes</taxon>
        <taxon>Polyporales</taxon>
        <taxon>Fomitopsis</taxon>
    </lineage>
</organism>
<keyword evidence="2" id="KW-1185">Reference proteome</keyword>
<dbReference type="AlphaFoldDB" id="A0A165NW13"/>
<dbReference type="InterPro" id="IPR032675">
    <property type="entry name" value="LRR_dom_sf"/>
</dbReference>
<dbReference type="OrthoDB" id="2794229at2759"/>
<dbReference type="EMBL" id="KV429076">
    <property type="protein sequence ID" value="KZT67447.1"/>
    <property type="molecule type" value="Genomic_DNA"/>
</dbReference>
<dbReference type="GO" id="GO:0031146">
    <property type="term" value="P:SCF-dependent proteasomal ubiquitin-dependent protein catabolic process"/>
    <property type="evidence" value="ECO:0007669"/>
    <property type="project" value="TreeGrafter"/>
</dbReference>
<evidence type="ECO:0000313" key="1">
    <source>
        <dbReference type="EMBL" id="KZT67447.1"/>
    </source>
</evidence>
<evidence type="ECO:0000313" key="2">
    <source>
        <dbReference type="Proteomes" id="UP000076727"/>
    </source>
</evidence>
<protein>
    <recommendedName>
        <fullName evidence="3">F-box domain-containing protein</fullName>
    </recommendedName>
</protein>
<dbReference type="PANTHER" id="PTHR13318">
    <property type="entry name" value="PARTNER OF PAIRED, ISOFORM B-RELATED"/>
    <property type="match status" value="1"/>
</dbReference>
<dbReference type="SUPFAM" id="SSF52047">
    <property type="entry name" value="RNI-like"/>
    <property type="match status" value="1"/>
</dbReference>
<dbReference type="Proteomes" id="UP000076727">
    <property type="component" value="Unassembled WGS sequence"/>
</dbReference>
<dbReference type="Gene3D" id="3.80.10.10">
    <property type="entry name" value="Ribonuclease Inhibitor"/>
    <property type="match status" value="1"/>
</dbReference>
<accession>A0A165NW13</accession>
<sequence>MSAQRALGIQEILCMVINHFNPERWLDTDELRSGKITLHELRRSLAGLARVSRPFSGPALCTLWTVMDDLDPLLRLLACCQTVQVESDDSEDEYDAGKIIPEREIDFQDTRLVLSGEISASEWTRFRHYAGLVRICLHDYHTSIDPSVYLQLSLYNGDKPLLPNLRHLKWQQRSCNHSELLHIIGHSLRQLEFDFVGQTWVMGRARRRDYALKALLDNVRSRAPCIEDLHICNVHHPESLSSLRTWTHLKHVHIDSVLDFAVLKMLSSLDNLTSLQADISHIPGKEDSCSGFNALESLELEGDSASLEWFFGATDLPRVSSVTVHFSDVAFTELEECRRRLESLQIHIKYPRLRSLTLRVSCRSDVVPSVPDIIRPFLSMKELEAFGLDFVGPAHLSDATVEEITRCWPNLHSLKLDHVFTTVEPSVRALDILARGCPRLEELVLPSVCHESHIPTTPGVRPNGSLRRIIFFRAMISDRARYTRYMRQVFPNAVPALPSLFYRRPCEDWCLIVDSFRPVHAPPI</sequence>
<dbReference type="STRING" id="1314783.A0A165NW13"/>
<dbReference type="PANTHER" id="PTHR13318:SF190">
    <property type="entry name" value="PARTNER OF PAIRED, ISOFORM B"/>
    <property type="match status" value="1"/>
</dbReference>
<proteinExistence type="predicted"/>